<accession>A0A0P1AD10</accession>
<dbReference type="RefSeq" id="XP_024575205.1">
    <property type="nucleotide sequence ID" value="XM_024724316.1"/>
</dbReference>
<dbReference type="AlphaFoldDB" id="A0A0P1AD10"/>
<dbReference type="Proteomes" id="UP000054928">
    <property type="component" value="Unassembled WGS sequence"/>
</dbReference>
<evidence type="ECO:0000313" key="2">
    <source>
        <dbReference type="EMBL" id="CEG38836.1"/>
    </source>
</evidence>
<dbReference type="EMBL" id="CCYD01000322">
    <property type="protein sequence ID" value="CEG38836.1"/>
    <property type="molecule type" value="Genomic_DNA"/>
</dbReference>
<keyword evidence="3" id="KW-1185">Reference proteome</keyword>
<feature type="compositionally biased region" description="Low complexity" evidence="1">
    <location>
        <begin position="7"/>
        <end position="19"/>
    </location>
</feature>
<reference evidence="3" key="1">
    <citation type="submission" date="2014-09" db="EMBL/GenBank/DDBJ databases">
        <authorList>
            <person name="Sharma Rahul"/>
            <person name="Thines Marco"/>
        </authorList>
    </citation>
    <scope>NUCLEOTIDE SEQUENCE [LARGE SCALE GENOMIC DNA]</scope>
</reference>
<protein>
    <submittedName>
        <fullName evidence="2">Uncharacterized protein</fullName>
    </submittedName>
</protein>
<proteinExistence type="predicted"/>
<organism evidence="2 3">
    <name type="scientific">Plasmopara halstedii</name>
    <name type="common">Downy mildew of sunflower</name>
    <dbReference type="NCBI Taxonomy" id="4781"/>
    <lineage>
        <taxon>Eukaryota</taxon>
        <taxon>Sar</taxon>
        <taxon>Stramenopiles</taxon>
        <taxon>Oomycota</taxon>
        <taxon>Peronosporomycetes</taxon>
        <taxon>Peronosporales</taxon>
        <taxon>Peronosporaceae</taxon>
        <taxon>Plasmopara</taxon>
    </lineage>
</organism>
<evidence type="ECO:0000256" key="1">
    <source>
        <dbReference type="SAM" id="MobiDB-lite"/>
    </source>
</evidence>
<feature type="region of interest" description="Disordered" evidence="1">
    <location>
        <begin position="1"/>
        <end position="24"/>
    </location>
</feature>
<evidence type="ECO:0000313" key="3">
    <source>
        <dbReference type="Proteomes" id="UP000054928"/>
    </source>
</evidence>
<name>A0A0P1AD10_PLAHL</name>
<sequence length="90" mass="9871">MNRQPSDTDTGMSTSDDPSIYNDDDFFLQQDQAGLGDYSDLMDKTIIAPVSSPSTPVWAKAAKTRRPLSAISNPTSLDIFPWNPDIAMAF</sequence>
<dbReference type="GeneID" id="36403942"/>